<keyword evidence="2" id="KW-0645">Protease</keyword>
<feature type="region of interest" description="Disordered" evidence="1">
    <location>
        <begin position="467"/>
        <end position="490"/>
    </location>
</feature>
<feature type="compositionally biased region" description="Acidic residues" evidence="1">
    <location>
        <begin position="473"/>
        <end position="490"/>
    </location>
</feature>
<dbReference type="PANTHER" id="PTHR39420">
    <property type="match status" value="1"/>
</dbReference>
<sequence>MASNDPFDPFDDDADDPDDRPGGPVEPGGTGDPGPIGGMGSIPGMGPMGGMGSIPGMGGMGGMEGMEGMDLNAMLNSLLSSLGSVGGDGEPDTAHLAKLAASIATEGQPEANIDPAERIRIETLARVAELHVTEITGLSLAGVEVSAVNRSQWAETTLKAHGPLLRRLSNALSTLAQGQLDQAAAEGPPSAEDLPDGVDPAMFGAFMAMGPIMGSMLYTMMASGTVGQLAIRSFGSYDLPLPRHTDEVNLIASNLDSFATEWELERDDLVLWITTQELALHAALSRAAFGPQLEALLGAYVDASPTDLSTDAIRSMLGQDDSDPLGSDFDPNQFDPNNLAISPERLLGSLRSPEQEALRPRIDAAVAALEGWSGWVTDTVAERLMPGSSRVAEALRRRRVSVDPASRFVERLFGLELTQDVMDRGRVFVRGVLERADADVLTRLVTDPEAIPTPNELEAPGLWLARLGVEPDGGPEPDSDSLDVPDFPDL</sequence>
<dbReference type="AlphaFoldDB" id="A0A936TDJ1"/>
<keyword evidence="2" id="KW-0378">Hydrolase</keyword>
<feature type="region of interest" description="Disordered" evidence="1">
    <location>
        <begin position="1"/>
        <end position="63"/>
    </location>
</feature>
<keyword evidence="2" id="KW-0482">Metalloprotease</keyword>
<evidence type="ECO:0000313" key="3">
    <source>
        <dbReference type="Proteomes" id="UP000727993"/>
    </source>
</evidence>
<feature type="compositionally biased region" description="Acidic residues" evidence="1">
    <location>
        <begin position="8"/>
        <end position="18"/>
    </location>
</feature>
<feature type="compositionally biased region" description="Gly residues" evidence="1">
    <location>
        <begin position="25"/>
        <end position="63"/>
    </location>
</feature>
<evidence type="ECO:0000313" key="2">
    <source>
        <dbReference type="EMBL" id="MBK9297418.1"/>
    </source>
</evidence>
<dbReference type="Pfam" id="PF10103">
    <property type="entry name" value="Zincin_2"/>
    <property type="match status" value="1"/>
</dbReference>
<dbReference type="EMBL" id="JADJZA010000007">
    <property type="protein sequence ID" value="MBK9297418.1"/>
    <property type="molecule type" value="Genomic_DNA"/>
</dbReference>
<dbReference type="Proteomes" id="UP000727993">
    <property type="component" value="Unassembled WGS sequence"/>
</dbReference>
<dbReference type="InterPro" id="IPR042271">
    <property type="entry name" value="Zinicin_2_N"/>
</dbReference>
<dbReference type="Gene3D" id="1.20.150.30">
    <property type="entry name" value="Zincin-like metallopeptidase, N-terminal domain"/>
    <property type="match status" value="1"/>
</dbReference>
<dbReference type="PANTHER" id="PTHR39420:SF2">
    <property type="entry name" value="HYDROLASE"/>
    <property type="match status" value="1"/>
</dbReference>
<comment type="caution">
    <text evidence="2">The sequence shown here is derived from an EMBL/GenBank/DDBJ whole genome shotgun (WGS) entry which is preliminary data.</text>
</comment>
<evidence type="ECO:0000256" key="1">
    <source>
        <dbReference type="SAM" id="MobiDB-lite"/>
    </source>
</evidence>
<organism evidence="2 3">
    <name type="scientific">Candidatus Neomicrothrix subdominans</name>
    <dbReference type="NCBI Taxonomy" id="2954438"/>
    <lineage>
        <taxon>Bacteria</taxon>
        <taxon>Bacillati</taxon>
        <taxon>Actinomycetota</taxon>
        <taxon>Acidimicrobiia</taxon>
        <taxon>Acidimicrobiales</taxon>
        <taxon>Microthrixaceae</taxon>
        <taxon>Candidatus Neomicrothrix</taxon>
    </lineage>
</organism>
<dbReference type="InterPro" id="IPR018766">
    <property type="entry name" value="Zinicin_2"/>
</dbReference>
<proteinExistence type="predicted"/>
<reference evidence="2 3" key="1">
    <citation type="submission" date="2020-10" db="EMBL/GenBank/DDBJ databases">
        <title>Connecting structure to function with the recovery of over 1000 high-quality activated sludge metagenome-assembled genomes encoding full-length rRNA genes using long-read sequencing.</title>
        <authorList>
            <person name="Singleton C.M."/>
            <person name="Petriglieri F."/>
            <person name="Kristensen J.M."/>
            <person name="Kirkegaard R.H."/>
            <person name="Michaelsen T.Y."/>
            <person name="Andersen M.H."/>
            <person name="Karst S.M."/>
            <person name="Dueholm M.S."/>
            <person name="Nielsen P.H."/>
            <person name="Albertsen M."/>
        </authorList>
    </citation>
    <scope>NUCLEOTIDE SEQUENCE [LARGE SCALE GENOMIC DNA]</scope>
    <source>
        <strain evidence="2">Lyne_18-Q3-R50-59_MAXAC.006</strain>
    </source>
</reference>
<name>A0A936TDJ1_9ACTN</name>
<protein>
    <submittedName>
        <fullName evidence="2">Zinc-dependent metalloprotease</fullName>
    </submittedName>
</protein>
<gene>
    <name evidence="2" type="ORF">IPN02_11415</name>
</gene>
<dbReference type="NCBIfam" id="TIGR03624">
    <property type="entry name" value="putative hydrolase"/>
    <property type="match status" value="1"/>
</dbReference>
<dbReference type="GO" id="GO:0008237">
    <property type="term" value="F:metallopeptidase activity"/>
    <property type="evidence" value="ECO:0007669"/>
    <property type="project" value="UniProtKB-KW"/>
</dbReference>
<accession>A0A936TDJ1</accession>
<dbReference type="SUPFAM" id="SSF55486">
    <property type="entry name" value="Metalloproteases ('zincins'), catalytic domain"/>
    <property type="match status" value="1"/>
</dbReference>